<evidence type="ECO:0000313" key="2">
    <source>
        <dbReference type="Proteomes" id="UP000533637"/>
    </source>
</evidence>
<name>A0ABR6KMK8_9BACT</name>
<dbReference type="RefSeq" id="WP_229801120.1">
    <property type="nucleotide sequence ID" value="NZ_BMPB01000012.1"/>
</dbReference>
<protein>
    <submittedName>
        <fullName evidence="1">Uncharacterized protein</fullName>
    </submittedName>
</protein>
<gene>
    <name evidence="1" type="ORF">GGQ57_002546</name>
</gene>
<evidence type="ECO:0000313" key="1">
    <source>
        <dbReference type="EMBL" id="MBB4622646.1"/>
    </source>
</evidence>
<proteinExistence type="predicted"/>
<dbReference type="Proteomes" id="UP000533637">
    <property type="component" value="Unassembled WGS sequence"/>
</dbReference>
<keyword evidence="2" id="KW-1185">Reference proteome</keyword>
<organism evidence="1 2">
    <name type="scientific">Parabacteroides faecis</name>
    <dbReference type="NCBI Taxonomy" id="1217282"/>
    <lineage>
        <taxon>Bacteria</taxon>
        <taxon>Pseudomonadati</taxon>
        <taxon>Bacteroidota</taxon>
        <taxon>Bacteroidia</taxon>
        <taxon>Bacteroidales</taxon>
        <taxon>Tannerellaceae</taxon>
        <taxon>Parabacteroides</taxon>
    </lineage>
</organism>
<sequence>MSNIKTDPNNYRIHDDKNKRLIRKSLEECGAGRSILFDNDDCIIAGNGVYEQAQELGLKVRVIESDGTELIAIKRNDLSTEDARRKALALADNHTSDTSFFDFDAIVKDFGVDELDAWELEINEAKDYSDKNREIDVEEWEDAHELILKFDAETYLRVKESLMTIDSDPSKAVCKLLFENVNDETTI</sequence>
<comment type="caution">
    <text evidence="1">The sequence shown here is derived from an EMBL/GenBank/DDBJ whole genome shotgun (WGS) entry which is preliminary data.</text>
</comment>
<reference evidence="1 2" key="1">
    <citation type="submission" date="2020-08" db="EMBL/GenBank/DDBJ databases">
        <title>Genomic Encyclopedia of Type Strains, Phase IV (KMG-IV): sequencing the most valuable type-strain genomes for metagenomic binning, comparative biology and taxonomic classification.</title>
        <authorList>
            <person name="Goeker M."/>
        </authorList>
    </citation>
    <scope>NUCLEOTIDE SEQUENCE [LARGE SCALE GENOMIC DNA]</scope>
    <source>
        <strain evidence="1 2">DSM 102983</strain>
    </source>
</reference>
<dbReference type="EMBL" id="JACHOC010000004">
    <property type="protein sequence ID" value="MBB4622646.1"/>
    <property type="molecule type" value="Genomic_DNA"/>
</dbReference>
<accession>A0ABR6KMK8</accession>